<keyword evidence="1" id="KW-1185">Reference proteome</keyword>
<reference evidence="2" key="1">
    <citation type="submission" date="2016-11" db="UniProtKB">
        <authorList>
            <consortium name="WormBaseParasite"/>
        </authorList>
    </citation>
    <scope>IDENTIFICATION</scope>
</reference>
<accession>A0A1I7YDQ0</accession>
<organism evidence="1 2">
    <name type="scientific">Steinernema glaseri</name>
    <dbReference type="NCBI Taxonomy" id="37863"/>
    <lineage>
        <taxon>Eukaryota</taxon>
        <taxon>Metazoa</taxon>
        <taxon>Ecdysozoa</taxon>
        <taxon>Nematoda</taxon>
        <taxon>Chromadorea</taxon>
        <taxon>Rhabditida</taxon>
        <taxon>Tylenchina</taxon>
        <taxon>Panagrolaimomorpha</taxon>
        <taxon>Strongyloidoidea</taxon>
        <taxon>Steinernematidae</taxon>
        <taxon>Steinernema</taxon>
    </lineage>
</organism>
<proteinExistence type="predicted"/>
<protein>
    <submittedName>
        <fullName evidence="2">Uncharacterized protein</fullName>
    </submittedName>
</protein>
<evidence type="ECO:0000313" key="1">
    <source>
        <dbReference type="Proteomes" id="UP000095287"/>
    </source>
</evidence>
<name>A0A1I7YDQ0_9BILA</name>
<dbReference type="WBParaSite" id="L893_g1528.t1">
    <property type="protein sequence ID" value="L893_g1528.t1"/>
    <property type="gene ID" value="L893_g1528"/>
</dbReference>
<evidence type="ECO:0000313" key="2">
    <source>
        <dbReference type="WBParaSite" id="L893_g1528.t1"/>
    </source>
</evidence>
<dbReference type="Proteomes" id="UP000095287">
    <property type="component" value="Unplaced"/>
</dbReference>
<sequence length="170" mass="18898">MYFAVVDLCPTTSLTHQLVWQTGTTPARTGWEQRLGARNQPSVACRLGSPRSLSLVLCWKTRLPRSSLFLNKVNLQLDGLSMNSALLCCDGKSLLIAKKFTIKNECSYADFCSWDDDPTTADSQLHTMILVASFQMSARDRPRKDLHPQGLKEFRFPSSGTCGTGALRQP</sequence>
<dbReference type="AlphaFoldDB" id="A0A1I7YDQ0"/>